<dbReference type="EMBL" id="GL833134">
    <property type="protein sequence ID" value="EGB06640.1"/>
    <property type="molecule type" value="Genomic_DNA"/>
</dbReference>
<dbReference type="InterPro" id="IPR017927">
    <property type="entry name" value="FAD-bd_FR_type"/>
</dbReference>
<dbReference type="SUPFAM" id="SSF63380">
    <property type="entry name" value="Riboflavin synthase domain-like"/>
    <property type="match status" value="1"/>
</dbReference>
<evidence type="ECO:0000259" key="9">
    <source>
        <dbReference type="PROSITE" id="PS50222"/>
    </source>
</evidence>
<accession>F0YE43</accession>
<dbReference type="InterPro" id="IPR017938">
    <property type="entry name" value="Riboflavin_synthase-like_b-brl"/>
</dbReference>
<gene>
    <name evidence="13" type="ORF">AURANDRAFT_71961</name>
</gene>
<dbReference type="SUPFAM" id="SSF54001">
    <property type="entry name" value="Cysteine proteinases"/>
    <property type="match status" value="1"/>
</dbReference>
<dbReference type="InterPro" id="IPR008333">
    <property type="entry name" value="Cbr1-like_FAD-bd_dom"/>
</dbReference>
<dbReference type="GO" id="GO:0016491">
    <property type="term" value="F:oxidoreductase activity"/>
    <property type="evidence" value="ECO:0007669"/>
    <property type="project" value="InterPro"/>
</dbReference>
<dbReference type="eggNOG" id="KOG1870">
    <property type="taxonomic scope" value="Eukaryota"/>
</dbReference>
<dbReference type="Proteomes" id="UP000002729">
    <property type="component" value="Unassembled WGS sequence"/>
</dbReference>
<feature type="compositionally biased region" description="Acidic residues" evidence="8">
    <location>
        <begin position="1302"/>
        <end position="1312"/>
    </location>
</feature>
<dbReference type="OrthoDB" id="265776at2759"/>
<dbReference type="GO" id="GO:0006508">
    <property type="term" value="P:proteolysis"/>
    <property type="evidence" value="ECO:0007669"/>
    <property type="project" value="UniProtKB-KW"/>
</dbReference>
<dbReference type="MEROPS" id="C19.011"/>
<dbReference type="InParanoid" id="F0YE43"/>
<dbReference type="EC" id="3.4.19.12" evidence="3"/>
<dbReference type="GeneID" id="20228481"/>
<dbReference type="GO" id="GO:0004843">
    <property type="term" value="F:cysteine-type deubiquitinase activity"/>
    <property type="evidence" value="ECO:0007669"/>
    <property type="project" value="UniProtKB-EC"/>
</dbReference>
<dbReference type="InterPro" id="IPR028889">
    <property type="entry name" value="USP"/>
</dbReference>
<sequence>MSAVTRLLGGMSAVASAAGGRRRLATVGLSGGRRRLATAAPEHFLHVGPGGDWWEGGGIYAAKHNPSDYLCDYVRSLPLPVGTRLRGDVPAGEVRAMYDAAAVDAAWLEPAWSAGDPTAALAAPGRCQLGDDWTPCALRDRVWVSDDTMVATFDLPDASAPLGLSTCACVLARGGAGDDGEPVVRPYTPVSTNALVGAFQVMVKVYERGTLSRALAALDVGDAVDFKHIAFNVKIQFPFGAKKMPTMAPWGAPCPPMCSPGFAPTMPAHLVPPPNVFQPLGSPGAAAPAQTFQQPIDAAVVDLTAMDDSDVPVERTPKRARASKAGGSTKAGVVHVQRLVLPDDIGERLLDMHPDEQRRLALKEKYDEVLASGSKEQVKLGGDDLKKILAARVELPPATVVDGARHVENLENKLRTRLGPTDPRRARPNARYDGLGEARESQIKFDKVMTEAYLSLTEGMPKKDAAELMLRWLDVPTGLWDKVKKKVIMEHNQFFIERSYRFTQLKDEHPDVSKASIQHVRASLNQLQREFLGNERISARKKEEVRGYSMLPHAGQMLEDQKRADQGRKRVIQHRFNVSADALIVSNDWFGEPSWTAPGSLNISKGEYFGADLKKAAVTYMRATGTYGAAVRGGAATPHFKYAGDASTFTGAGAGTGGLDQLLCILQYIGKEGRNPLTGSSIKTVQGIMNVMIIGQVLMAETKQTWDEVFKWLLDACAQIEADGGFVDPATGVFLHVRFTKGMDMSSRGGACKGVHFYDWRCDLVSSEVLSVHPSTSRWRCAACAGSRRLDGLACPHVASAEILSDAVVDRKRKELEESPVVPEEIPLEVLVRFQNPKKTSLSLPDQARLDADISELPKKLPALAGVQDLYDLGQVHAALDAAGVPSAMVADEFDSFSIYAPLADVDAAAYRASVVKALRRRRMDYAPDAPVGDLQSLLRERLEAELLVLANRKTLERLELEPRSRRVAGRAYIRVDPGKAASCVGVHGVKAIENAFLNLSASDIYTERDDLSAAQRDALLEQLNTVVGRALGARDAAAKKQLKPNDDGNGIIEKAFGAEQTARIFGPAIDEIIDLVCPTTYDVARNRKMHDWVVEWRAEKRLIHDNHAPYSPGVIDAVHVSSTLTFLWGTELWGEDYCKNYTEESGRGSWTQQMKLGLDLQDHQQQLMEKMQSQITPRVAHVDGYGYRRARSLSEKAFTEDFLGEVAPQLSRRLATALWQALSHDRWSIDEERFVEALAIARCGRDEDKLRLAMLVAARATPPRDDGRRGYYGGSGGVYCTPRAVVALLRAVREDALGAGLDDESESDDEGLYGPPRPDSAPRGVSGERAHLRTADLVDAVGLATSRDEIRVAALLRPSREPVRRDDDDESDGLGDSDADFTERLDGRRNLARRRERSEAHELLLASVRDQLCAFVVAALDGWAPGALPEAPPEPPGDGAPAATPPRPPAEGAEDPGAYSAAPSSATRPSPDGAPRTPPRRPAPPAPDDACRAASASTADDRGLGSPPPRRRRRASSEAERPLDGELAAALFGKLQEHSSSGAVDLATVVDCFSGERLRDRPRLEAPVRGVWVSTLHCRRLFAVLDANRSGVAHREAFEAVFRCCCGPVTRSSEAREADLCARVGVRAGVLRACVEDALYVRLGVARPADGAAELRVVSPYVSLTLSAETCVPGDTWVVLPKGWLVGWNRWAEERAARDAGVDGAAQAGAPGPPDCASPRPAPIDASYLLRARDVCSQPRDDVVLCDQDGRQDDGGAGALLRALRRDVAYDEDFVFVPPQLYLALRRWHGERGAPVARRVAVDERGRPSFEAHAARCLARRAADRAVVVPVLRHEPVHVVAARAHRALELHAGRGPLLRSGSPPRRLRVRAVRRDAAPEPRQPPSEAATVVGEPRLQPLYDGPPFSAMYGGSRGRHADAWTRPCSCLMDASQPGDGDEAPVDVTIELLFDDGGDEPEDGGETHTEVAAPARPVGGLRPDLDGDARVGEVGLRNLGNTCYMNSVLQALAHVPPLRAYFASGEFRYDINTRSKFGARGALATAFGELLGELDESEEAVTPDTFKRTLGDWNDTFAGFGQQDASEFLQQLLEGLGEDLNRVEDKPYVENPDVAGDAESPFPADPRVQVDVAAECWRNHAELREDHPVTALFGGQTRRELVCDANDVEKSVGFDAFSSLAVPLFDADSAARGEETVRVRVRLRFARQRCWPVDAVVPVPADAAVGDVLEAAAALPLSSRTLEHAPTLENFDDEPELAAFGGDASNLVAMLPCLGPRPSATERALDAAAHLLSPRAGLREPALAAVFATHCAHRLDIYEVPPLVDAARPIPPAALCTVALRTLDVAERYFSDPSRLRFFGDPFVIRIVEHETTGADLYRVVWEQLAPFCDSVPRDGSGPPFALRAFASRGSDRERLAAGTLAGSEMLLPDGGRLVPDDGRVLCDDARCLEGVRFAADVPTSLRRRFNDRALRHALVHTSCAPAPPPPPIALEACLAAVGAPETVTKYSAAETSVETNHWFRGS</sequence>
<dbReference type="InterPro" id="IPR035927">
    <property type="entry name" value="DUSP-like_sf"/>
</dbReference>
<protein>
    <recommendedName>
        <fullName evidence="3">ubiquitinyl hydrolase 1</fullName>
        <ecNumber evidence="3">3.4.19.12</ecNumber>
    </recommendedName>
</protein>
<dbReference type="InterPro" id="IPR050185">
    <property type="entry name" value="Ub_carboxyl-term_hydrolase"/>
</dbReference>
<feature type="compositionally biased region" description="Acidic residues" evidence="8">
    <location>
        <begin position="1368"/>
        <end position="1381"/>
    </location>
</feature>
<dbReference type="Gene3D" id="2.40.30.10">
    <property type="entry name" value="Translation factors"/>
    <property type="match status" value="1"/>
</dbReference>
<feature type="compositionally biased region" description="Low complexity" evidence="8">
    <location>
        <begin position="1459"/>
        <end position="1476"/>
    </location>
</feature>
<feature type="region of interest" description="Disordered" evidence="8">
    <location>
        <begin position="1428"/>
        <end position="1523"/>
    </location>
</feature>
<evidence type="ECO:0000256" key="2">
    <source>
        <dbReference type="ARBA" id="ARBA00009085"/>
    </source>
</evidence>
<dbReference type="KEGG" id="aaf:AURANDRAFT_71961"/>
<dbReference type="InterPro" id="IPR038765">
    <property type="entry name" value="Papain-like_cys_pep_sf"/>
</dbReference>
<comment type="similarity">
    <text evidence="2">Belongs to the peptidase C19 family.</text>
</comment>
<dbReference type="InterPro" id="IPR001394">
    <property type="entry name" value="Peptidase_C19_UCH"/>
</dbReference>
<dbReference type="InterPro" id="IPR018200">
    <property type="entry name" value="USP_CS"/>
</dbReference>
<evidence type="ECO:0000256" key="4">
    <source>
        <dbReference type="ARBA" id="ARBA00022670"/>
    </source>
</evidence>
<dbReference type="Pfam" id="PF00443">
    <property type="entry name" value="UCH"/>
    <property type="match status" value="1"/>
</dbReference>
<feature type="compositionally biased region" description="Pro residues" evidence="8">
    <location>
        <begin position="1477"/>
        <end position="1488"/>
    </location>
</feature>
<keyword evidence="6" id="KW-0378">Hydrolase</keyword>
<dbReference type="PANTHER" id="PTHR21646">
    <property type="entry name" value="UBIQUITIN CARBOXYL-TERMINAL HYDROLASE"/>
    <property type="match status" value="1"/>
</dbReference>
<dbReference type="Gene3D" id="3.30.2230.10">
    <property type="entry name" value="DUSP-like"/>
    <property type="match status" value="1"/>
</dbReference>
<feature type="region of interest" description="Disordered" evidence="8">
    <location>
        <begin position="1362"/>
        <end position="1382"/>
    </location>
</feature>
<evidence type="ECO:0000256" key="8">
    <source>
        <dbReference type="SAM" id="MobiDB-lite"/>
    </source>
</evidence>
<keyword evidence="4" id="KW-0645">Protease</keyword>
<feature type="region of interest" description="Disordered" evidence="8">
    <location>
        <begin position="1300"/>
        <end position="1330"/>
    </location>
</feature>
<evidence type="ECO:0000313" key="13">
    <source>
        <dbReference type="EMBL" id="EGB06640.1"/>
    </source>
</evidence>
<evidence type="ECO:0000313" key="14">
    <source>
        <dbReference type="Proteomes" id="UP000002729"/>
    </source>
</evidence>
<feature type="domain" description="FAD-binding FR-type" evidence="12">
    <location>
        <begin position="131"/>
        <end position="245"/>
    </location>
</feature>
<dbReference type="PROSITE" id="PS51384">
    <property type="entry name" value="FAD_FR"/>
    <property type="match status" value="1"/>
</dbReference>
<evidence type="ECO:0000259" key="10">
    <source>
        <dbReference type="PROSITE" id="PS50235"/>
    </source>
</evidence>
<feature type="domain" description="USP" evidence="10">
    <location>
        <begin position="1990"/>
        <end position="2381"/>
    </location>
</feature>
<reference evidence="13 14" key="1">
    <citation type="journal article" date="2011" name="Proc. Natl. Acad. Sci. U.S.A.">
        <title>Niche of harmful alga Aureococcus anophagefferens revealed through ecogenomics.</title>
        <authorList>
            <person name="Gobler C.J."/>
            <person name="Berry D.L."/>
            <person name="Dyhrman S.T."/>
            <person name="Wilhelm S.W."/>
            <person name="Salamov A."/>
            <person name="Lobanov A.V."/>
            <person name="Zhang Y."/>
            <person name="Collier J.L."/>
            <person name="Wurch L.L."/>
            <person name="Kustka A.B."/>
            <person name="Dill B.D."/>
            <person name="Shah M."/>
            <person name="VerBerkmoes N.C."/>
            <person name="Kuo A."/>
            <person name="Terry A."/>
            <person name="Pangilinan J."/>
            <person name="Lindquist E.A."/>
            <person name="Lucas S."/>
            <person name="Paulsen I.T."/>
            <person name="Hattenrath-Lehmann T.K."/>
            <person name="Talmage S.C."/>
            <person name="Walker E.A."/>
            <person name="Koch F."/>
            <person name="Burson A.M."/>
            <person name="Marcoval M.A."/>
            <person name="Tang Y.Z."/>
            <person name="Lecleir G.R."/>
            <person name="Coyne K.J."/>
            <person name="Berg G.M."/>
            <person name="Bertrand E.M."/>
            <person name="Saito M.A."/>
            <person name="Gladyshev V.N."/>
            <person name="Grigoriev I.V."/>
        </authorList>
    </citation>
    <scope>NUCLEOTIDE SEQUENCE [LARGE SCALE GENOMIC DNA]</scope>
    <source>
        <strain evidence="14">CCMP 1984</strain>
    </source>
</reference>
<dbReference type="Gene3D" id="3.90.70.10">
    <property type="entry name" value="Cysteine proteinases"/>
    <property type="match status" value="1"/>
</dbReference>
<dbReference type="PROSITE" id="PS50235">
    <property type="entry name" value="USP_3"/>
    <property type="match status" value="1"/>
</dbReference>
<comment type="catalytic activity">
    <reaction evidence="1">
        <text>Thiol-dependent hydrolysis of ester, thioester, amide, peptide and isopeptide bonds formed by the C-terminal Gly of ubiquitin (a 76-residue protein attached to proteins as an intracellular targeting signal).</text>
        <dbReference type="EC" id="3.4.19.12"/>
    </reaction>
</comment>
<keyword evidence="5" id="KW-0833">Ubl conjugation pathway</keyword>
<dbReference type="PROSITE" id="PS00972">
    <property type="entry name" value="USP_1"/>
    <property type="match status" value="1"/>
</dbReference>
<dbReference type="InterPro" id="IPR006615">
    <property type="entry name" value="Pept_C19_DUSP"/>
</dbReference>
<dbReference type="PANTHER" id="PTHR21646:SF24">
    <property type="entry name" value="UBIQUITIN CARBOXYL-TERMINAL HYDROLASE"/>
    <property type="match status" value="1"/>
</dbReference>
<evidence type="ECO:0000256" key="1">
    <source>
        <dbReference type="ARBA" id="ARBA00000707"/>
    </source>
</evidence>
<evidence type="ECO:0000259" key="11">
    <source>
        <dbReference type="PROSITE" id="PS51283"/>
    </source>
</evidence>
<evidence type="ECO:0000256" key="7">
    <source>
        <dbReference type="ARBA" id="ARBA00022807"/>
    </source>
</evidence>
<keyword evidence="14" id="KW-1185">Reference proteome</keyword>
<dbReference type="RefSeq" id="XP_009038812.1">
    <property type="nucleotide sequence ID" value="XM_009040564.1"/>
</dbReference>
<organism evidence="14">
    <name type="scientific">Aureococcus anophagefferens</name>
    <name type="common">Harmful bloom alga</name>
    <dbReference type="NCBI Taxonomy" id="44056"/>
    <lineage>
        <taxon>Eukaryota</taxon>
        <taxon>Sar</taxon>
        <taxon>Stramenopiles</taxon>
        <taxon>Ochrophyta</taxon>
        <taxon>Pelagophyceae</taxon>
        <taxon>Pelagomonadales</taxon>
        <taxon>Pelagomonadaceae</taxon>
        <taxon>Aureococcus</taxon>
    </lineage>
</organism>
<keyword evidence="7" id="KW-0788">Thiol protease</keyword>
<dbReference type="eggNOG" id="KOG0534">
    <property type="taxonomic scope" value="Eukaryota"/>
</dbReference>
<dbReference type="PROSITE" id="PS51283">
    <property type="entry name" value="DUSP"/>
    <property type="match status" value="1"/>
</dbReference>
<feature type="compositionally biased region" description="Pro residues" evidence="8">
    <location>
        <begin position="1431"/>
        <end position="1450"/>
    </location>
</feature>
<dbReference type="InterPro" id="IPR002048">
    <property type="entry name" value="EF_hand_dom"/>
</dbReference>
<evidence type="ECO:0000259" key="12">
    <source>
        <dbReference type="PROSITE" id="PS51384"/>
    </source>
</evidence>
<evidence type="ECO:0000256" key="3">
    <source>
        <dbReference type="ARBA" id="ARBA00012759"/>
    </source>
</evidence>
<feature type="domain" description="DUSP" evidence="11">
    <location>
        <begin position="1650"/>
        <end position="1802"/>
    </location>
</feature>
<dbReference type="PROSITE" id="PS50222">
    <property type="entry name" value="EF_HAND_2"/>
    <property type="match status" value="1"/>
</dbReference>
<name>F0YE43_AURAN</name>
<dbReference type="GO" id="GO:0016579">
    <property type="term" value="P:protein deubiquitination"/>
    <property type="evidence" value="ECO:0007669"/>
    <property type="project" value="InterPro"/>
</dbReference>
<feature type="domain" description="EF-hand" evidence="9">
    <location>
        <begin position="1574"/>
        <end position="1609"/>
    </location>
</feature>
<dbReference type="Pfam" id="PF00970">
    <property type="entry name" value="FAD_binding_6"/>
    <property type="match status" value="1"/>
</dbReference>
<evidence type="ECO:0000256" key="6">
    <source>
        <dbReference type="ARBA" id="ARBA00022801"/>
    </source>
</evidence>
<feature type="region of interest" description="Disordered" evidence="8">
    <location>
        <begin position="1953"/>
        <end position="1982"/>
    </location>
</feature>
<proteinExistence type="inferred from homology"/>
<dbReference type="GO" id="GO:0005509">
    <property type="term" value="F:calcium ion binding"/>
    <property type="evidence" value="ECO:0007669"/>
    <property type="project" value="InterPro"/>
</dbReference>
<evidence type="ECO:0000256" key="5">
    <source>
        <dbReference type="ARBA" id="ARBA00022786"/>
    </source>
</evidence>